<dbReference type="PANTHER" id="PTHR32385:SF15">
    <property type="entry name" value="INOSITOL PHOSPHOCERAMIDE MANNOSYLTRANSFERASE 1"/>
    <property type="match status" value="1"/>
</dbReference>
<proteinExistence type="predicted"/>
<dbReference type="PANTHER" id="PTHR32385">
    <property type="entry name" value="MANNOSYL PHOSPHORYLINOSITOL CERAMIDE SYNTHASE"/>
    <property type="match status" value="1"/>
</dbReference>
<dbReference type="InterPro" id="IPR007577">
    <property type="entry name" value="GlycoTrfase_DXD_sugar-bd_CS"/>
</dbReference>
<dbReference type="AlphaFoldDB" id="A0A0L8GQY7"/>
<name>A0A0L8GQY7_OCTBM</name>
<dbReference type="InterPro" id="IPR051706">
    <property type="entry name" value="Glycosyltransferase_domain"/>
</dbReference>
<dbReference type="OMA" id="WEHTYID"/>
<keyword evidence="1" id="KW-0808">Transferase</keyword>
<evidence type="ECO:0000313" key="2">
    <source>
        <dbReference type="EMBL" id="KOF79302.1"/>
    </source>
</evidence>
<dbReference type="EMBL" id="KQ420799">
    <property type="protein sequence ID" value="KOF79302.1"/>
    <property type="molecule type" value="Genomic_DNA"/>
</dbReference>
<dbReference type="KEGG" id="obi:106875328"/>
<reference evidence="2" key="1">
    <citation type="submission" date="2015-07" db="EMBL/GenBank/DDBJ databases">
        <title>MeaNS - Measles Nucleotide Surveillance Program.</title>
        <authorList>
            <person name="Tran T."/>
            <person name="Druce J."/>
        </authorList>
    </citation>
    <scope>NUCLEOTIDE SEQUENCE</scope>
    <source>
        <strain evidence="2">UCB-OBI-ISO-001</strain>
        <tissue evidence="2">Gonad</tissue>
    </source>
</reference>
<dbReference type="SUPFAM" id="SSF53448">
    <property type="entry name" value="Nucleotide-diphospho-sugar transferases"/>
    <property type="match status" value="1"/>
</dbReference>
<dbReference type="GO" id="GO:0016020">
    <property type="term" value="C:membrane"/>
    <property type="evidence" value="ECO:0007669"/>
    <property type="project" value="GOC"/>
</dbReference>
<dbReference type="GO" id="GO:0000030">
    <property type="term" value="F:mannosyltransferase activity"/>
    <property type="evidence" value="ECO:0007669"/>
    <property type="project" value="TreeGrafter"/>
</dbReference>
<accession>A0A0L8GQY7</accession>
<dbReference type="OrthoDB" id="9997758at2759"/>
<dbReference type="GO" id="GO:0051999">
    <property type="term" value="P:mannosyl-inositol phosphorylceramide biosynthetic process"/>
    <property type="evidence" value="ECO:0007669"/>
    <property type="project" value="TreeGrafter"/>
</dbReference>
<dbReference type="Gene3D" id="3.90.550.20">
    <property type="match status" value="1"/>
</dbReference>
<evidence type="ECO:0000256" key="1">
    <source>
        <dbReference type="ARBA" id="ARBA00022679"/>
    </source>
</evidence>
<dbReference type="InterPro" id="IPR029044">
    <property type="entry name" value="Nucleotide-diphossugar_trans"/>
</dbReference>
<gene>
    <name evidence="2" type="ORF">OCBIM_22029666mg</name>
</gene>
<organism evidence="2">
    <name type="scientific">Octopus bimaculoides</name>
    <name type="common">California two-spotted octopus</name>
    <dbReference type="NCBI Taxonomy" id="37653"/>
    <lineage>
        <taxon>Eukaryota</taxon>
        <taxon>Metazoa</taxon>
        <taxon>Spiralia</taxon>
        <taxon>Lophotrochozoa</taxon>
        <taxon>Mollusca</taxon>
        <taxon>Cephalopoda</taxon>
        <taxon>Coleoidea</taxon>
        <taxon>Octopodiformes</taxon>
        <taxon>Octopoda</taxon>
        <taxon>Incirrata</taxon>
        <taxon>Octopodidae</taxon>
        <taxon>Octopus</taxon>
    </lineage>
</organism>
<sequence>MSLIELGQMKYFEPSRRIRKNSDRSESYEIDLPRLDTNRNSIMQGIPKLPLKTLSLGSFFIFILHWLVKFEQVREHGSFYDLNIAVEKDFQPYGMKEPELFPVTGVRRIPKIIHQTWKDKMVPRKLTSWVKSWVKNHPDWEYWLWTDASAREMLADKYPWFLSTFDNYPENIRRADALRYFVLYEFGGVYADMDMESFKSIDPLSLKYSCFLGQEPYEHPVLDSNFEHIVINAIMGCRKNHPFMKKVMESLPDFSHMWNVLDSTGPHFLTLHYRQYQKNNLPPDVDDGVYLAPAEYFFPTIDPAKFFWMRTQCAKFDKLTNIQQKACKSLKVKGIKRTIPSISFATHHWIHTYLDLSITLKGPVEIHTVVPQVKIYKSSKTLS</sequence>
<dbReference type="Pfam" id="PF04488">
    <property type="entry name" value="Gly_transf_sug"/>
    <property type="match status" value="1"/>
</dbReference>
<protein>
    <submittedName>
        <fullName evidence="2">Uncharacterized protein</fullName>
    </submittedName>
</protein>